<reference evidence="1" key="1">
    <citation type="submission" date="2016-03" db="EMBL/GenBank/DDBJ databases">
        <authorList>
            <person name="Ploux O."/>
        </authorList>
    </citation>
    <scope>NUCLEOTIDE SEQUENCE</scope>
    <source>
        <strain evidence="1">UC10</strain>
    </source>
</reference>
<gene>
    <name evidence="1" type="ORF">STPYR_11702</name>
</gene>
<dbReference type="EMBL" id="FLTS01000001">
    <property type="protein sequence ID" value="SBV36772.1"/>
    <property type="molecule type" value="Genomic_DNA"/>
</dbReference>
<dbReference type="AlphaFoldDB" id="A0A1Y5Q3A1"/>
<name>A0A1Y5Q3A1_9GAMM</name>
<evidence type="ECO:0000313" key="1">
    <source>
        <dbReference type="EMBL" id="SBV36772.1"/>
    </source>
</evidence>
<sequence>MGVCVNESGGVLDGFWDLPSGRWAKAQGAALASYFLTATREGHALPPALDPQDALRLVGARQREGRTFPPEFGFDPDDGHVLPAPTTGARSTWLPPFGDGGDDAVRGLRRTPTALTLPTSGTYTESDDPERTLPLPPPGRHEFFVLPSVSGSKELLALDAEQGALHLWLPAAGRWAALEQLDGGLLADSPLPHEAWRCEFANDASGGLHLFLPTSNGVACLQLDWLRLGYHVGYVGDGACCGAPILWRDEIWAVLRDAQGGVRLQATTAASGLAGGTLKVADVVAGERFAAPVCVRRQVIWPGMHGRLVLEVQANGSLAAHYRPWPEGMSPKFDFGAPYLAREGQLWQACWSEHDESHAYLRLDGRDMEQRLASAPRLCTGQINYRLAARMKLPPWADPEHGSDADSRALFIPMLESAVDAGVLGVRIDTTDGLEATIGSGERVRAVVELHSDHRLETRLYTLNVPAPWQGRAFVHDDTLWFYHPELKSVAGWELEQ</sequence>
<organism evidence="1">
    <name type="scientific">uncultured Stenotrophomonas sp</name>
    <dbReference type="NCBI Taxonomy" id="165438"/>
    <lineage>
        <taxon>Bacteria</taxon>
        <taxon>Pseudomonadati</taxon>
        <taxon>Pseudomonadota</taxon>
        <taxon>Gammaproteobacteria</taxon>
        <taxon>Lysobacterales</taxon>
        <taxon>Lysobacteraceae</taxon>
        <taxon>Stenotrophomonas</taxon>
        <taxon>environmental samples</taxon>
    </lineage>
</organism>
<protein>
    <submittedName>
        <fullName evidence="1">Uncharacterized protein</fullName>
    </submittedName>
</protein>
<proteinExistence type="predicted"/>
<accession>A0A1Y5Q3A1</accession>